<accession>A0A257SIU7</accession>
<dbReference type="Proteomes" id="UP000216779">
    <property type="component" value="Unassembled WGS sequence"/>
</dbReference>
<sequence length="96" mass="11147">MVKDVTSDFSQRMTVLSPEKTSMDQVVKKIDCNQQRCFLVQMSRKTYDYLCLRLGNSHKADCWLSSRIEEVDTLPDRTVEAYLRIMMRYLSGSTGP</sequence>
<dbReference type="EMBL" id="NCBC01000904">
    <property type="protein sequence ID" value="OYV72196.1"/>
    <property type="molecule type" value="Genomic_DNA"/>
</dbReference>
<name>A0A257SIU7_9PROT</name>
<comment type="caution">
    <text evidence="1">The sequence shown here is derived from an EMBL/GenBank/DDBJ whole genome shotgun (WGS) entry which is preliminary data.</text>
</comment>
<dbReference type="AlphaFoldDB" id="A0A257SIU7"/>
<proteinExistence type="predicted"/>
<reference evidence="1 2" key="1">
    <citation type="submission" date="2017-03" db="EMBL/GenBank/DDBJ databases">
        <title>Lifting the veil on microbial sulfur biogeochemistry in mining wastewaters.</title>
        <authorList>
            <person name="Kantor R.S."/>
            <person name="Colenbrander Nelson T."/>
            <person name="Marshall S."/>
            <person name="Bennett D."/>
            <person name="Apte S."/>
            <person name="Camacho D."/>
            <person name="Thomas B.C."/>
            <person name="Warren L.A."/>
            <person name="Banfield J.F."/>
        </authorList>
    </citation>
    <scope>NUCLEOTIDE SEQUENCE [LARGE SCALE GENOMIC DNA]</scope>
    <source>
        <strain evidence="1">21-59-9</strain>
    </source>
</reference>
<evidence type="ECO:0000313" key="1">
    <source>
        <dbReference type="EMBL" id="OYV72196.1"/>
    </source>
</evidence>
<organism evidence="1 2">
    <name type="scientific">Acidithiobacillus ferrivorans</name>
    <dbReference type="NCBI Taxonomy" id="160808"/>
    <lineage>
        <taxon>Bacteria</taxon>
        <taxon>Pseudomonadati</taxon>
        <taxon>Pseudomonadota</taxon>
        <taxon>Acidithiobacillia</taxon>
        <taxon>Acidithiobacillales</taxon>
        <taxon>Acidithiobacillaceae</taxon>
        <taxon>Acidithiobacillus</taxon>
    </lineage>
</organism>
<gene>
    <name evidence="1" type="ORF">B7Z70_15280</name>
</gene>
<protein>
    <submittedName>
        <fullName evidence="1">Uncharacterized protein</fullName>
    </submittedName>
</protein>
<evidence type="ECO:0000313" key="2">
    <source>
        <dbReference type="Proteomes" id="UP000216779"/>
    </source>
</evidence>